<evidence type="ECO:0000313" key="3">
    <source>
        <dbReference type="Proteomes" id="UP000281112"/>
    </source>
</evidence>
<dbReference type="Proteomes" id="UP000281112">
    <property type="component" value="Unassembled WGS sequence"/>
</dbReference>
<feature type="transmembrane region" description="Helical" evidence="1">
    <location>
        <begin position="7"/>
        <end position="25"/>
    </location>
</feature>
<keyword evidence="1" id="KW-1133">Transmembrane helix</keyword>
<dbReference type="OrthoDB" id="9812539at2"/>
<evidence type="ECO:0000256" key="1">
    <source>
        <dbReference type="SAM" id="Phobius"/>
    </source>
</evidence>
<organism evidence="2 3">
    <name type="scientific">Vibrio viridaestus</name>
    <dbReference type="NCBI Taxonomy" id="2487322"/>
    <lineage>
        <taxon>Bacteria</taxon>
        <taxon>Pseudomonadati</taxon>
        <taxon>Pseudomonadota</taxon>
        <taxon>Gammaproteobacteria</taxon>
        <taxon>Vibrionales</taxon>
        <taxon>Vibrionaceae</taxon>
        <taxon>Vibrio</taxon>
    </lineage>
</organism>
<accession>A0A3N9TEW3</accession>
<feature type="transmembrane region" description="Helical" evidence="1">
    <location>
        <begin position="133"/>
        <end position="153"/>
    </location>
</feature>
<keyword evidence="3" id="KW-1185">Reference proteome</keyword>
<dbReference type="AlphaFoldDB" id="A0A3N9TEW3"/>
<reference evidence="2 3" key="1">
    <citation type="submission" date="2018-11" db="EMBL/GenBank/DDBJ databases">
        <title>Vibrio LJC006 sp. nov., isolated from seawater during the bloom of the enteromorpha.</title>
        <authorList>
            <person name="Liang J."/>
        </authorList>
    </citation>
    <scope>NUCLEOTIDE SEQUENCE [LARGE SCALE GENOMIC DNA]</scope>
    <source>
        <strain evidence="2 3">LJC006</strain>
    </source>
</reference>
<feature type="transmembrane region" description="Helical" evidence="1">
    <location>
        <begin position="66"/>
        <end position="87"/>
    </location>
</feature>
<dbReference type="Pfam" id="PF11158">
    <property type="entry name" value="DUF2938"/>
    <property type="match status" value="1"/>
</dbReference>
<dbReference type="RefSeq" id="WP_124937764.1">
    <property type="nucleotide sequence ID" value="NZ_RJVQ01000005.1"/>
</dbReference>
<dbReference type="InterPro" id="IPR021329">
    <property type="entry name" value="DUF2938"/>
</dbReference>
<comment type="caution">
    <text evidence="2">The sequence shown here is derived from an EMBL/GenBank/DDBJ whole genome shotgun (WGS) entry which is preliminary data.</text>
</comment>
<dbReference type="EMBL" id="RJVQ01000005">
    <property type="protein sequence ID" value="RQW62771.1"/>
    <property type="molecule type" value="Genomic_DNA"/>
</dbReference>
<protein>
    <submittedName>
        <fullName evidence="2">DUF2938 family protein</fullName>
    </submittedName>
</protein>
<sequence length="157" mass="17019">MNDIIKFCIFVGIGSTLVLDVWVMLVQKVTGIPPTNWSVVGRWLKGLPKGSLVLGDASNLNQSDKVIGWIFHYIIGIAYAVLLILYAGTGFIDNPQWEAVIVIGLVVSTLAGLLILMPGLGAGVLGRKLPNQMLMILYLIIAHAVFAVGQYVFSAFY</sequence>
<feature type="transmembrane region" description="Helical" evidence="1">
    <location>
        <begin position="99"/>
        <end position="121"/>
    </location>
</feature>
<keyword evidence="1" id="KW-0472">Membrane</keyword>
<keyword evidence="1" id="KW-0812">Transmembrane</keyword>
<proteinExistence type="predicted"/>
<gene>
    <name evidence="2" type="ORF">EES38_13690</name>
</gene>
<evidence type="ECO:0000313" key="2">
    <source>
        <dbReference type="EMBL" id="RQW62771.1"/>
    </source>
</evidence>
<name>A0A3N9TEW3_9VIBR</name>